<dbReference type="EMBL" id="JANATA010000004">
    <property type="protein sequence ID" value="MCP3428082.1"/>
    <property type="molecule type" value="Genomic_DNA"/>
</dbReference>
<dbReference type="InterPro" id="IPR051021">
    <property type="entry name" value="Mito_Ser/Thr_phosphatase"/>
</dbReference>
<evidence type="ECO:0000313" key="2">
    <source>
        <dbReference type="EMBL" id="MCP3428082.1"/>
    </source>
</evidence>
<keyword evidence="3" id="KW-1185">Reference proteome</keyword>
<keyword evidence="1" id="KW-0378">Hydrolase</keyword>
<comment type="caution">
    <text evidence="2">The sequence shown here is derived from an EMBL/GenBank/DDBJ whole genome shotgun (WGS) entry which is preliminary data.</text>
</comment>
<dbReference type="AlphaFoldDB" id="A0AA41WX00"/>
<protein>
    <submittedName>
        <fullName evidence="2">Histidine phosphatase family protein</fullName>
    </submittedName>
</protein>
<dbReference type="PANTHER" id="PTHR20935">
    <property type="entry name" value="PHOSPHOGLYCERATE MUTASE-RELATED"/>
    <property type="match status" value="1"/>
</dbReference>
<dbReference type="Proteomes" id="UP001165413">
    <property type="component" value="Unassembled WGS sequence"/>
</dbReference>
<proteinExistence type="predicted"/>
<dbReference type="InterPro" id="IPR013078">
    <property type="entry name" value="His_Pase_superF_clade-1"/>
</dbReference>
<evidence type="ECO:0000256" key="1">
    <source>
        <dbReference type="ARBA" id="ARBA00022801"/>
    </source>
</evidence>
<dbReference type="SUPFAM" id="SSF53254">
    <property type="entry name" value="Phosphoglycerate mutase-like"/>
    <property type="match status" value="1"/>
</dbReference>
<dbReference type="GO" id="GO:0016787">
    <property type="term" value="F:hydrolase activity"/>
    <property type="evidence" value="ECO:0007669"/>
    <property type="project" value="UniProtKB-KW"/>
</dbReference>
<accession>A0AA41WX00</accession>
<sequence length="222" mass="24362">MQLITLVRHGQASYGAVNYDNLSELGHAQTLALGKAVAEQQICPDVLVAGGMQRHTQTAQNIAAALPIQPDATPYPAFNEFAFREVVDSFLAKNPHETPLSDAPRTAFYRVLKLAMQAWSKDELDDLSETYAGFQTRVVKGVVQLQKDFPEAKHIMVSTSGGAIAMYLGYVLGLTADKTVATNLQIYNSSLHRFLVNTDTSYLTGFNDVAYLHTQPSMLTYS</sequence>
<name>A0AA41WX00_9ALTE</name>
<organism evidence="2 3">
    <name type="scientific">Opacimonas viscosa</name>
    <dbReference type="NCBI Taxonomy" id="2961944"/>
    <lineage>
        <taxon>Bacteria</taxon>
        <taxon>Pseudomonadati</taxon>
        <taxon>Pseudomonadota</taxon>
        <taxon>Gammaproteobacteria</taxon>
        <taxon>Alteromonadales</taxon>
        <taxon>Alteromonadaceae</taxon>
        <taxon>Opacimonas</taxon>
    </lineage>
</organism>
<dbReference type="InterPro" id="IPR029033">
    <property type="entry name" value="His_PPase_superfam"/>
</dbReference>
<reference evidence="2" key="1">
    <citation type="submission" date="2022-07" db="EMBL/GenBank/DDBJ databases">
        <title>Characterization of the Novel Bacterium Alteromonas immobilis LMIT006 and Alteromonas gregis LMIT007.</title>
        <authorList>
            <person name="Lin X."/>
        </authorList>
    </citation>
    <scope>NUCLEOTIDE SEQUENCE</scope>
    <source>
        <strain evidence="2">LMIT007</strain>
    </source>
</reference>
<dbReference type="RefSeq" id="WP_254099093.1">
    <property type="nucleotide sequence ID" value="NZ_JANATA010000004.1"/>
</dbReference>
<dbReference type="CDD" id="cd07067">
    <property type="entry name" value="HP_PGM_like"/>
    <property type="match status" value="1"/>
</dbReference>
<dbReference type="Gene3D" id="3.40.50.1240">
    <property type="entry name" value="Phosphoglycerate mutase-like"/>
    <property type="match status" value="1"/>
</dbReference>
<dbReference type="PANTHER" id="PTHR20935:SF0">
    <property type="entry name" value="SERINE_THREONINE-PROTEIN PHOSPHATASE PGAM5, MITOCHONDRIAL"/>
    <property type="match status" value="1"/>
</dbReference>
<evidence type="ECO:0000313" key="3">
    <source>
        <dbReference type="Proteomes" id="UP001165413"/>
    </source>
</evidence>
<gene>
    <name evidence="2" type="ORF">NLF92_03865</name>
</gene>
<dbReference type="Pfam" id="PF00300">
    <property type="entry name" value="His_Phos_1"/>
    <property type="match status" value="1"/>
</dbReference>